<reference evidence="3 4" key="1">
    <citation type="submission" date="2021-06" db="EMBL/GenBank/DDBJ databases">
        <title>A haploid diamondback moth (Plutella xylostella L.) genome assembly resolves 31 chromosomes and identifies a diamide resistance mutation.</title>
        <authorList>
            <person name="Ward C.M."/>
            <person name="Perry K.D."/>
            <person name="Baker G."/>
            <person name="Powis K."/>
            <person name="Heckel D.G."/>
            <person name="Baxter S.W."/>
        </authorList>
    </citation>
    <scope>NUCLEOTIDE SEQUENCE [LARGE SCALE GENOMIC DNA]</scope>
    <source>
        <strain evidence="3 4">LV</strain>
        <tissue evidence="3">Single pupa</tissue>
    </source>
</reference>
<organism evidence="3 4">
    <name type="scientific">Plutella xylostella</name>
    <name type="common">Diamondback moth</name>
    <name type="synonym">Plutella maculipennis</name>
    <dbReference type="NCBI Taxonomy" id="51655"/>
    <lineage>
        <taxon>Eukaryota</taxon>
        <taxon>Metazoa</taxon>
        <taxon>Ecdysozoa</taxon>
        <taxon>Arthropoda</taxon>
        <taxon>Hexapoda</taxon>
        <taxon>Insecta</taxon>
        <taxon>Pterygota</taxon>
        <taxon>Neoptera</taxon>
        <taxon>Endopterygota</taxon>
        <taxon>Lepidoptera</taxon>
        <taxon>Glossata</taxon>
        <taxon>Ditrysia</taxon>
        <taxon>Yponomeutoidea</taxon>
        <taxon>Plutellidae</taxon>
        <taxon>Plutella</taxon>
    </lineage>
</organism>
<dbReference type="Pfam" id="PF08240">
    <property type="entry name" value="ADH_N"/>
    <property type="match status" value="1"/>
</dbReference>
<proteinExistence type="predicted"/>
<dbReference type="SUPFAM" id="SSF51735">
    <property type="entry name" value="NAD(P)-binding Rossmann-fold domains"/>
    <property type="match status" value="1"/>
</dbReference>
<dbReference type="EMBL" id="JAHIBW010000020">
    <property type="protein sequence ID" value="KAG7301035.1"/>
    <property type="molecule type" value="Genomic_DNA"/>
</dbReference>
<keyword evidence="1" id="KW-0472">Membrane</keyword>
<dbReference type="InterPro" id="IPR036291">
    <property type="entry name" value="NAD(P)-bd_dom_sf"/>
</dbReference>
<keyword evidence="4" id="KW-1185">Reference proteome</keyword>
<evidence type="ECO:0000313" key="4">
    <source>
        <dbReference type="Proteomes" id="UP000823941"/>
    </source>
</evidence>
<sequence length="485" mass="52286">MDDLKFKAGEKLEALQVAAKTAADNGKTKAEDIYQHTYETIRKIREAFNEIWHHELIVESRRRVANFTAETVQRIREGAPPLSPALLYNELVTLFKDRVWRRSMVIFMCGVACGCASGMAVGLRVGARAPQGPHARQLHSHTDQSVIMVDDAVASAASTGEVLVRVQAFSVCPLDRGVLRGHAGALRGLLTRGHVTVGRGFAGVVLDVGHGVSDLELGDEVWGCVSEWGGGAASELLTVRSTRVSKRPRGLAADSAASLPWCGALALTAIDRLKYGPDNCKAKRIAICGAASGEGCLLIQLLSAWGAHVTVTAPRHATMSLRDMGSQDYLDLDGSVTPSWLSVEQFALNKGPWDALLLCGGLACPPKTPGSHAAVLKATAPRNNIVELRPKALLSDRLAVPFTLVFAASFYTYRVMRWLVGLGSHTDWLENQYHLRDGLATLAQLVDNGQLTPVLDKVFLPQDFESALAHACSEDAIGTTVIRFP</sequence>
<feature type="domain" description="Enoyl reductase (ER)" evidence="2">
    <location>
        <begin position="140"/>
        <end position="482"/>
    </location>
</feature>
<dbReference type="Gene3D" id="3.90.180.10">
    <property type="entry name" value="Medium-chain alcohol dehydrogenases, catalytic domain"/>
    <property type="match status" value="1"/>
</dbReference>
<dbReference type="InterPro" id="IPR020843">
    <property type="entry name" value="ER"/>
</dbReference>
<dbReference type="Gene3D" id="3.40.50.720">
    <property type="entry name" value="NAD(P)-binding Rossmann-like Domain"/>
    <property type="match status" value="1"/>
</dbReference>
<dbReference type="Proteomes" id="UP000823941">
    <property type="component" value="Chromosome 20"/>
</dbReference>
<dbReference type="PANTHER" id="PTHR11695">
    <property type="entry name" value="ALCOHOL DEHYDROGENASE RELATED"/>
    <property type="match status" value="1"/>
</dbReference>
<protein>
    <recommendedName>
        <fullName evidence="2">Enoyl reductase (ER) domain-containing protein</fullName>
    </recommendedName>
</protein>
<dbReference type="InterPro" id="IPR011032">
    <property type="entry name" value="GroES-like_sf"/>
</dbReference>
<gene>
    <name evidence="3" type="ORF">JYU34_015409</name>
</gene>
<name>A0ABQ7Q8I1_PLUXY</name>
<dbReference type="InterPro" id="IPR050700">
    <property type="entry name" value="YIM1/Zinc_Alcohol_DH_Fams"/>
</dbReference>
<dbReference type="SUPFAM" id="SSF50129">
    <property type="entry name" value="GroES-like"/>
    <property type="match status" value="1"/>
</dbReference>
<keyword evidence="1" id="KW-0812">Transmembrane</keyword>
<keyword evidence="1" id="KW-1133">Transmembrane helix</keyword>
<feature type="transmembrane region" description="Helical" evidence="1">
    <location>
        <begin position="105"/>
        <end position="127"/>
    </location>
</feature>
<dbReference type="PANTHER" id="PTHR11695:SF645">
    <property type="entry name" value="RETICULON-4-INTERACTING PROTEIN 1, MITOCHONDRIAL-LIKE PROTEIN"/>
    <property type="match status" value="1"/>
</dbReference>
<evidence type="ECO:0000259" key="2">
    <source>
        <dbReference type="SMART" id="SM00829"/>
    </source>
</evidence>
<dbReference type="InterPro" id="IPR013154">
    <property type="entry name" value="ADH-like_N"/>
</dbReference>
<dbReference type="SMART" id="SM00829">
    <property type="entry name" value="PKS_ER"/>
    <property type="match status" value="1"/>
</dbReference>
<comment type="caution">
    <text evidence="3">The sequence shown here is derived from an EMBL/GenBank/DDBJ whole genome shotgun (WGS) entry which is preliminary data.</text>
</comment>
<accession>A0ABQ7Q8I1</accession>
<evidence type="ECO:0000313" key="3">
    <source>
        <dbReference type="EMBL" id="KAG7301035.1"/>
    </source>
</evidence>
<evidence type="ECO:0000256" key="1">
    <source>
        <dbReference type="SAM" id="Phobius"/>
    </source>
</evidence>